<protein>
    <recommendedName>
        <fullName evidence="3">Amidohydrolase</fullName>
    </recommendedName>
</protein>
<dbReference type="SUPFAM" id="SSF51556">
    <property type="entry name" value="Metallo-dependent hydrolases"/>
    <property type="match status" value="1"/>
</dbReference>
<organism evidence="2">
    <name type="scientific">uncultured Thiotrichaceae bacterium</name>
    <dbReference type="NCBI Taxonomy" id="298394"/>
    <lineage>
        <taxon>Bacteria</taxon>
        <taxon>Pseudomonadati</taxon>
        <taxon>Pseudomonadota</taxon>
        <taxon>Gammaproteobacteria</taxon>
        <taxon>Thiotrichales</taxon>
        <taxon>Thiotrichaceae</taxon>
        <taxon>environmental samples</taxon>
    </lineage>
</organism>
<keyword evidence="1" id="KW-0732">Signal</keyword>
<sequence length="278" mass="32054">MLFRYCCGLLALLLSLPLSAQPLFDSHLHYSAEDARHFDPLAIVQWLDKNMIPYAAVTGTPAVHVSKLYQAVPERIVPLLSIYRQRRDKSTWTKDETVIPYLKKELERGHWGGIGELHLFAADRHSQVFKEVIALASARQLPLLIHADPAVIDKLYEIAPKQRVIWAHASTFPYPDLVADYLQRYPHLSVDVSMRDRRIAPDGVIDDDWYELFVMYPDRFMIGVDTYSTSRWRSFDFAVRAIRHWLAQLPEDVAQQLAFVNAAKFYKKPLSLKANTSF</sequence>
<dbReference type="AlphaFoldDB" id="A0A6S6T364"/>
<evidence type="ECO:0000313" key="2">
    <source>
        <dbReference type="EMBL" id="CAA6813143.1"/>
    </source>
</evidence>
<gene>
    <name evidence="2" type="ORF">HELGO_WM38309</name>
</gene>
<dbReference type="EMBL" id="CACVAY010000060">
    <property type="protein sequence ID" value="CAA6813143.1"/>
    <property type="molecule type" value="Genomic_DNA"/>
</dbReference>
<evidence type="ECO:0000256" key="1">
    <source>
        <dbReference type="SAM" id="SignalP"/>
    </source>
</evidence>
<name>A0A6S6T364_9GAMM</name>
<accession>A0A6S6T364</accession>
<proteinExistence type="predicted"/>
<evidence type="ECO:0008006" key="3">
    <source>
        <dbReference type="Google" id="ProtNLM"/>
    </source>
</evidence>
<feature type="chain" id="PRO_5028445600" description="Amidohydrolase" evidence="1">
    <location>
        <begin position="21"/>
        <end position="278"/>
    </location>
</feature>
<dbReference type="InterPro" id="IPR032466">
    <property type="entry name" value="Metal_Hydrolase"/>
</dbReference>
<reference evidence="2" key="1">
    <citation type="submission" date="2020-01" db="EMBL/GenBank/DDBJ databases">
        <authorList>
            <person name="Meier V. D."/>
            <person name="Meier V D."/>
        </authorList>
    </citation>
    <scope>NUCLEOTIDE SEQUENCE</scope>
    <source>
        <strain evidence="2">HLG_WM_MAG_07</strain>
    </source>
</reference>
<feature type="signal peptide" evidence="1">
    <location>
        <begin position="1"/>
        <end position="20"/>
    </location>
</feature>
<dbReference type="Gene3D" id="3.20.20.140">
    <property type="entry name" value="Metal-dependent hydrolases"/>
    <property type="match status" value="1"/>
</dbReference>